<comment type="caution">
    <text evidence="14">The sequence shown here is derived from an EMBL/GenBank/DDBJ whole genome shotgun (WGS) entry which is preliminary data.</text>
</comment>
<sequence length="195" mass="20713" precursor="true">MMTRCIALSVLAAALTAGAANAADTAEPTIRDTPLEVADTAPAPTLPEFGADKPIDLAKVFAEGPTVLVVLRGYPGYQCPLCSRQVGEYIQAAAKLREAGAQVVLVYPGGVSNLAERAEEFLAEKKLPEPLTMVLDPEYALTDAYGLRWDAPNETAYPSTYIIGPDRKATFAVVSKSHGGRVPVAKVLKELQKAE</sequence>
<evidence type="ECO:0000256" key="12">
    <source>
        <dbReference type="SAM" id="SignalP"/>
    </source>
</evidence>
<dbReference type="EC" id="1.11.1.24" evidence="2"/>
<dbReference type="PROSITE" id="PS51352">
    <property type="entry name" value="THIOREDOXIN_2"/>
    <property type="match status" value="1"/>
</dbReference>
<dbReference type="InterPro" id="IPR013766">
    <property type="entry name" value="Thioredoxin_domain"/>
</dbReference>
<dbReference type="GO" id="GO:0005737">
    <property type="term" value="C:cytoplasm"/>
    <property type="evidence" value="ECO:0007669"/>
    <property type="project" value="TreeGrafter"/>
</dbReference>
<protein>
    <recommendedName>
        <fullName evidence="2">thioredoxin-dependent peroxiredoxin</fullName>
        <ecNumber evidence="2">1.11.1.24</ecNumber>
    </recommendedName>
    <alternativeName>
        <fullName evidence="8">Thioredoxin peroxidase</fullName>
    </alternativeName>
    <alternativeName>
        <fullName evidence="10">Thioredoxin-dependent peroxiredoxin Bcp</fullName>
    </alternativeName>
</protein>
<dbReference type="Pfam" id="PF00578">
    <property type="entry name" value="AhpC-TSA"/>
    <property type="match status" value="1"/>
</dbReference>
<feature type="domain" description="Thioredoxin" evidence="13">
    <location>
        <begin position="35"/>
        <end position="195"/>
    </location>
</feature>
<evidence type="ECO:0000259" key="13">
    <source>
        <dbReference type="PROSITE" id="PS51352"/>
    </source>
</evidence>
<evidence type="ECO:0000313" key="14">
    <source>
        <dbReference type="EMBL" id="TWT85346.1"/>
    </source>
</evidence>
<evidence type="ECO:0000256" key="4">
    <source>
        <dbReference type="ARBA" id="ARBA00022862"/>
    </source>
</evidence>
<dbReference type="GO" id="GO:0008379">
    <property type="term" value="F:thioredoxin peroxidase activity"/>
    <property type="evidence" value="ECO:0007669"/>
    <property type="project" value="TreeGrafter"/>
</dbReference>
<keyword evidence="15" id="KW-1185">Reference proteome</keyword>
<dbReference type="Gene3D" id="3.40.30.10">
    <property type="entry name" value="Glutaredoxin"/>
    <property type="match status" value="1"/>
</dbReference>
<dbReference type="EMBL" id="SJPO01000001">
    <property type="protein sequence ID" value="TWT85346.1"/>
    <property type="molecule type" value="Genomic_DNA"/>
</dbReference>
<evidence type="ECO:0000256" key="9">
    <source>
        <dbReference type="ARBA" id="ARBA00038489"/>
    </source>
</evidence>
<keyword evidence="3" id="KW-0575">Peroxidase</keyword>
<keyword evidence="4" id="KW-0049">Antioxidant</keyword>
<keyword evidence="6" id="KW-1015">Disulfide bond</keyword>
<evidence type="ECO:0000313" key="15">
    <source>
        <dbReference type="Proteomes" id="UP000318478"/>
    </source>
</evidence>
<dbReference type="SUPFAM" id="SSF52833">
    <property type="entry name" value="Thioredoxin-like"/>
    <property type="match status" value="1"/>
</dbReference>
<evidence type="ECO:0000256" key="3">
    <source>
        <dbReference type="ARBA" id="ARBA00022559"/>
    </source>
</evidence>
<dbReference type="AlphaFoldDB" id="A0A5C5ZDX3"/>
<dbReference type="InterPro" id="IPR050924">
    <property type="entry name" value="Peroxiredoxin_BCP/PrxQ"/>
</dbReference>
<evidence type="ECO:0000256" key="7">
    <source>
        <dbReference type="ARBA" id="ARBA00023284"/>
    </source>
</evidence>
<dbReference type="InterPro" id="IPR000866">
    <property type="entry name" value="AhpC/TSA"/>
</dbReference>
<proteinExistence type="inferred from homology"/>
<evidence type="ECO:0000256" key="5">
    <source>
        <dbReference type="ARBA" id="ARBA00023002"/>
    </source>
</evidence>
<evidence type="ECO:0000256" key="1">
    <source>
        <dbReference type="ARBA" id="ARBA00003330"/>
    </source>
</evidence>
<accession>A0A5C5ZDX3</accession>
<organism evidence="14 15">
    <name type="scientific">Posidoniimonas polymericola</name>
    <dbReference type="NCBI Taxonomy" id="2528002"/>
    <lineage>
        <taxon>Bacteria</taxon>
        <taxon>Pseudomonadati</taxon>
        <taxon>Planctomycetota</taxon>
        <taxon>Planctomycetia</taxon>
        <taxon>Pirellulales</taxon>
        <taxon>Lacipirellulaceae</taxon>
        <taxon>Posidoniimonas</taxon>
    </lineage>
</organism>
<name>A0A5C5ZDX3_9BACT</name>
<dbReference type="GO" id="GO:0045454">
    <property type="term" value="P:cell redox homeostasis"/>
    <property type="evidence" value="ECO:0007669"/>
    <property type="project" value="TreeGrafter"/>
</dbReference>
<dbReference type="PANTHER" id="PTHR42801">
    <property type="entry name" value="THIOREDOXIN-DEPENDENT PEROXIDE REDUCTASE"/>
    <property type="match status" value="1"/>
</dbReference>
<reference evidence="14 15" key="1">
    <citation type="submission" date="2019-02" db="EMBL/GenBank/DDBJ databases">
        <title>Deep-cultivation of Planctomycetes and their phenomic and genomic characterization uncovers novel biology.</title>
        <authorList>
            <person name="Wiegand S."/>
            <person name="Jogler M."/>
            <person name="Boedeker C."/>
            <person name="Pinto D."/>
            <person name="Vollmers J."/>
            <person name="Rivas-Marin E."/>
            <person name="Kohn T."/>
            <person name="Peeters S.H."/>
            <person name="Heuer A."/>
            <person name="Rast P."/>
            <person name="Oberbeckmann S."/>
            <person name="Bunk B."/>
            <person name="Jeske O."/>
            <person name="Meyerdierks A."/>
            <person name="Storesund J.E."/>
            <person name="Kallscheuer N."/>
            <person name="Luecker S."/>
            <person name="Lage O.M."/>
            <person name="Pohl T."/>
            <person name="Merkel B.J."/>
            <person name="Hornburger P."/>
            <person name="Mueller R.-W."/>
            <person name="Bruemmer F."/>
            <person name="Labrenz M."/>
            <person name="Spormann A.M."/>
            <person name="Op Den Camp H."/>
            <person name="Overmann J."/>
            <person name="Amann R."/>
            <person name="Jetten M.S.M."/>
            <person name="Mascher T."/>
            <person name="Medema M.H."/>
            <person name="Devos D.P."/>
            <person name="Kaster A.-K."/>
            <person name="Ovreas L."/>
            <person name="Rohde M."/>
            <person name="Galperin M.Y."/>
            <person name="Jogler C."/>
        </authorList>
    </citation>
    <scope>NUCLEOTIDE SEQUENCE [LARGE SCALE GENOMIC DNA]</scope>
    <source>
        <strain evidence="14 15">Pla123a</strain>
    </source>
</reference>
<feature type="signal peptide" evidence="12">
    <location>
        <begin position="1"/>
        <end position="22"/>
    </location>
</feature>
<keyword evidence="12" id="KW-0732">Signal</keyword>
<dbReference type="InterPro" id="IPR036249">
    <property type="entry name" value="Thioredoxin-like_sf"/>
</dbReference>
<comment type="catalytic activity">
    <reaction evidence="11">
        <text>a hydroperoxide + [thioredoxin]-dithiol = an alcohol + [thioredoxin]-disulfide + H2O</text>
        <dbReference type="Rhea" id="RHEA:62620"/>
        <dbReference type="Rhea" id="RHEA-COMP:10698"/>
        <dbReference type="Rhea" id="RHEA-COMP:10700"/>
        <dbReference type="ChEBI" id="CHEBI:15377"/>
        <dbReference type="ChEBI" id="CHEBI:29950"/>
        <dbReference type="ChEBI" id="CHEBI:30879"/>
        <dbReference type="ChEBI" id="CHEBI:35924"/>
        <dbReference type="ChEBI" id="CHEBI:50058"/>
        <dbReference type="EC" id="1.11.1.24"/>
    </reaction>
</comment>
<dbReference type="PANTHER" id="PTHR42801:SF4">
    <property type="entry name" value="AHPC_TSA FAMILY PROTEIN"/>
    <property type="match status" value="1"/>
</dbReference>
<evidence type="ECO:0000256" key="11">
    <source>
        <dbReference type="ARBA" id="ARBA00049091"/>
    </source>
</evidence>
<evidence type="ECO:0000256" key="6">
    <source>
        <dbReference type="ARBA" id="ARBA00023157"/>
    </source>
</evidence>
<evidence type="ECO:0000256" key="2">
    <source>
        <dbReference type="ARBA" id="ARBA00013017"/>
    </source>
</evidence>
<evidence type="ECO:0000256" key="8">
    <source>
        <dbReference type="ARBA" id="ARBA00032824"/>
    </source>
</evidence>
<gene>
    <name evidence="14" type="ORF">Pla123a_01530</name>
</gene>
<keyword evidence="5" id="KW-0560">Oxidoreductase</keyword>
<evidence type="ECO:0000256" key="10">
    <source>
        <dbReference type="ARBA" id="ARBA00042639"/>
    </source>
</evidence>
<dbReference type="Proteomes" id="UP000318478">
    <property type="component" value="Unassembled WGS sequence"/>
</dbReference>
<comment type="function">
    <text evidence="1">Thiol-specific peroxidase that catalyzes the reduction of hydrogen peroxide and organic hydroperoxides to water and alcohols, respectively. Plays a role in cell protection against oxidative stress by detoxifying peroxides and as sensor of hydrogen peroxide-mediated signaling events.</text>
</comment>
<keyword evidence="7" id="KW-0676">Redox-active center</keyword>
<comment type="similarity">
    <text evidence="9">Belongs to the peroxiredoxin family. BCP/PrxQ subfamily.</text>
</comment>
<feature type="chain" id="PRO_5023150560" description="thioredoxin-dependent peroxiredoxin" evidence="12">
    <location>
        <begin position="23"/>
        <end position="195"/>
    </location>
</feature>
<dbReference type="GO" id="GO:0034599">
    <property type="term" value="P:cellular response to oxidative stress"/>
    <property type="evidence" value="ECO:0007669"/>
    <property type="project" value="TreeGrafter"/>
</dbReference>